<name>A0A5K3G7H7_MESCO</name>
<dbReference type="InterPro" id="IPR007010">
    <property type="entry name" value="PolA_pol_RNA-bd_dom"/>
</dbReference>
<dbReference type="PANTHER" id="PTHR10682">
    <property type="entry name" value="POLY A POLYMERASE"/>
    <property type="match status" value="1"/>
</dbReference>
<keyword evidence="1" id="KW-0808">Transferase</keyword>
<dbReference type="InterPro" id="IPR011068">
    <property type="entry name" value="NuclTrfase_I-like_C"/>
</dbReference>
<evidence type="ECO:0000256" key="2">
    <source>
        <dbReference type="ARBA" id="ARBA00022741"/>
    </source>
</evidence>
<dbReference type="SUPFAM" id="SSF55003">
    <property type="entry name" value="PAP/Archaeal CCA-adding enzyme, C-terminal domain"/>
    <property type="match status" value="1"/>
</dbReference>
<keyword evidence="2" id="KW-0547">Nucleotide-binding</keyword>
<evidence type="ECO:0000259" key="4">
    <source>
        <dbReference type="Pfam" id="PF04926"/>
    </source>
</evidence>
<dbReference type="Gene3D" id="3.30.70.590">
    <property type="entry name" value="Poly(A) polymerase predicted RNA binding domain"/>
    <property type="match status" value="1"/>
</dbReference>
<evidence type="ECO:0000256" key="3">
    <source>
        <dbReference type="ARBA" id="ARBA00022840"/>
    </source>
</evidence>
<accession>A0A5K3G7H7</accession>
<evidence type="ECO:0000256" key="1">
    <source>
        <dbReference type="ARBA" id="ARBA00022679"/>
    </source>
</evidence>
<feature type="domain" description="Poly(A) polymerase RNA-binding" evidence="4">
    <location>
        <begin position="24"/>
        <end position="81"/>
    </location>
</feature>
<dbReference type="PANTHER" id="PTHR10682:SF10">
    <property type="entry name" value="POLYNUCLEOTIDE ADENYLYLTRANSFERASE"/>
    <property type="match status" value="1"/>
</dbReference>
<reference evidence="5" key="1">
    <citation type="submission" date="2019-11" db="UniProtKB">
        <authorList>
            <consortium name="WormBaseParasite"/>
        </authorList>
    </citation>
    <scope>IDENTIFICATION</scope>
</reference>
<dbReference type="GO" id="GO:0031123">
    <property type="term" value="P:RNA 3'-end processing"/>
    <property type="evidence" value="ECO:0007669"/>
    <property type="project" value="InterPro"/>
</dbReference>
<dbReference type="AlphaFoldDB" id="A0A5K3G7H7"/>
<organism evidence="5">
    <name type="scientific">Mesocestoides corti</name>
    <name type="common">Flatworm</name>
    <dbReference type="NCBI Taxonomy" id="53468"/>
    <lineage>
        <taxon>Eukaryota</taxon>
        <taxon>Metazoa</taxon>
        <taxon>Spiralia</taxon>
        <taxon>Lophotrochozoa</taxon>
        <taxon>Platyhelminthes</taxon>
        <taxon>Cestoda</taxon>
        <taxon>Eucestoda</taxon>
        <taxon>Cyclophyllidea</taxon>
        <taxon>Mesocestoididae</taxon>
        <taxon>Mesocestoides</taxon>
    </lineage>
</organism>
<sequence>QGQAVVKEILLRNSPWSDLFEPAFFFTYRHYIVVIVSGEEKRCFTERCGLVESRMRVLVRNAENNHCVKIAHVNCRAYGKRPEDGRKKPF</sequence>
<protein>
    <submittedName>
        <fullName evidence="5">PAP_RNA-bind domain-containing protein</fullName>
    </submittedName>
</protein>
<dbReference type="Pfam" id="PF04926">
    <property type="entry name" value="PAP_RNA-bind"/>
    <property type="match status" value="1"/>
</dbReference>
<dbReference type="GO" id="GO:1990817">
    <property type="term" value="F:poly(A) RNA polymerase activity"/>
    <property type="evidence" value="ECO:0007669"/>
    <property type="project" value="TreeGrafter"/>
</dbReference>
<evidence type="ECO:0000313" key="5">
    <source>
        <dbReference type="WBParaSite" id="MCU_014486-RA"/>
    </source>
</evidence>
<dbReference type="GO" id="GO:0005634">
    <property type="term" value="C:nucleus"/>
    <property type="evidence" value="ECO:0007669"/>
    <property type="project" value="TreeGrafter"/>
</dbReference>
<dbReference type="WBParaSite" id="MCU_014486-RA">
    <property type="protein sequence ID" value="MCU_014486-RA"/>
    <property type="gene ID" value="MCU_014486"/>
</dbReference>
<proteinExistence type="predicted"/>
<dbReference type="GO" id="GO:0005524">
    <property type="term" value="F:ATP binding"/>
    <property type="evidence" value="ECO:0007669"/>
    <property type="project" value="UniProtKB-KW"/>
</dbReference>
<keyword evidence="3" id="KW-0067">ATP-binding</keyword>
<dbReference type="GO" id="GO:0003723">
    <property type="term" value="F:RNA binding"/>
    <property type="evidence" value="ECO:0007669"/>
    <property type="project" value="InterPro"/>
</dbReference>